<evidence type="ECO:0000256" key="4">
    <source>
        <dbReference type="ARBA" id="ARBA00022670"/>
    </source>
</evidence>
<evidence type="ECO:0000259" key="8">
    <source>
        <dbReference type="SMART" id="SM00245"/>
    </source>
</evidence>
<dbReference type="AlphaFoldDB" id="A0A7S1Y7S6"/>
<keyword evidence="6" id="KW-0720">Serine protease</keyword>
<keyword evidence="3" id="KW-0963">Cytoplasm</keyword>
<feature type="compositionally biased region" description="Low complexity" evidence="7">
    <location>
        <begin position="353"/>
        <end position="375"/>
    </location>
</feature>
<dbReference type="Gene3D" id="3.90.226.10">
    <property type="entry name" value="2-enoyl-CoA Hydratase, Chain A, domain 1"/>
    <property type="match status" value="1"/>
</dbReference>
<dbReference type="SUPFAM" id="SSF50156">
    <property type="entry name" value="PDZ domain-like"/>
    <property type="match status" value="1"/>
</dbReference>
<comment type="subcellular location">
    <subcellularLocation>
        <location evidence="1">Cytoplasm</location>
    </subcellularLocation>
</comment>
<gene>
    <name evidence="9" type="ORF">GOCE00092_LOCUS10700</name>
</gene>
<dbReference type="EMBL" id="HBGK01021042">
    <property type="protein sequence ID" value="CAD9281789.1"/>
    <property type="molecule type" value="Transcribed_RNA"/>
</dbReference>
<name>A0A7S1Y7S6_9STRA</name>
<dbReference type="PANTHER" id="PTHR43253:SF1">
    <property type="entry name" value="TRICORN PROTEASE HOMOLOG 2-RELATED"/>
    <property type="match status" value="1"/>
</dbReference>
<evidence type="ECO:0000256" key="6">
    <source>
        <dbReference type="ARBA" id="ARBA00022825"/>
    </source>
</evidence>
<dbReference type="InterPro" id="IPR036034">
    <property type="entry name" value="PDZ_sf"/>
</dbReference>
<evidence type="ECO:0000256" key="7">
    <source>
        <dbReference type="SAM" id="MobiDB-lite"/>
    </source>
</evidence>
<reference evidence="9" key="1">
    <citation type="submission" date="2021-01" db="EMBL/GenBank/DDBJ databases">
        <authorList>
            <person name="Corre E."/>
            <person name="Pelletier E."/>
            <person name="Niang G."/>
            <person name="Scheremetjew M."/>
            <person name="Finn R."/>
            <person name="Kale V."/>
            <person name="Holt S."/>
            <person name="Cochrane G."/>
            <person name="Meng A."/>
            <person name="Brown T."/>
            <person name="Cohen L."/>
        </authorList>
    </citation>
    <scope>NUCLEOTIDE SEQUENCE</scope>
    <source>
        <strain evidence="9">CCMP 410</strain>
    </source>
</reference>
<evidence type="ECO:0000256" key="5">
    <source>
        <dbReference type="ARBA" id="ARBA00022801"/>
    </source>
</evidence>
<dbReference type="InterPro" id="IPR005151">
    <property type="entry name" value="Tail-specific_protease"/>
</dbReference>
<dbReference type="InterPro" id="IPR041489">
    <property type="entry name" value="PDZ_6"/>
</dbReference>
<feature type="region of interest" description="Disordered" evidence="7">
    <location>
        <begin position="204"/>
        <end position="271"/>
    </location>
</feature>
<feature type="region of interest" description="Disordered" evidence="7">
    <location>
        <begin position="770"/>
        <end position="798"/>
    </location>
</feature>
<dbReference type="InterPro" id="IPR028204">
    <property type="entry name" value="Tricorn_C1"/>
</dbReference>
<keyword evidence="4" id="KW-0645">Protease</keyword>
<dbReference type="CDD" id="cd07562">
    <property type="entry name" value="Peptidase_S41_TRI"/>
    <property type="match status" value="1"/>
</dbReference>
<dbReference type="Gene3D" id="2.30.42.10">
    <property type="match status" value="1"/>
</dbReference>
<feature type="compositionally biased region" description="Low complexity" evidence="7">
    <location>
        <begin position="404"/>
        <end position="445"/>
    </location>
</feature>
<evidence type="ECO:0000256" key="3">
    <source>
        <dbReference type="ARBA" id="ARBA00022490"/>
    </source>
</evidence>
<dbReference type="Pfam" id="PF03572">
    <property type="entry name" value="Peptidase_S41"/>
    <property type="match status" value="1"/>
</dbReference>
<dbReference type="GO" id="GO:0005737">
    <property type="term" value="C:cytoplasm"/>
    <property type="evidence" value="ECO:0007669"/>
    <property type="project" value="UniProtKB-SubCell"/>
</dbReference>
<dbReference type="InterPro" id="IPR012393">
    <property type="entry name" value="Tricorn_protease"/>
</dbReference>
<evidence type="ECO:0000256" key="1">
    <source>
        <dbReference type="ARBA" id="ARBA00004496"/>
    </source>
</evidence>
<evidence type="ECO:0000256" key="2">
    <source>
        <dbReference type="ARBA" id="ARBA00008524"/>
    </source>
</evidence>
<evidence type="ECO:0000313" key="9">
    <source>
        <dbReference type="EMBL" id="CAD9281789.1"/>
    </source>
</evidence>
<dbReference type="GO" id="GO:0006508">
    <property type="term" value="P:proteolysis"/>
    <property type="evidence" value="ECO:0007669"/>
    <property type="project" value="UniProtKB-KW"/>
</dbReference>
<dbReference type="Pfam" id="PF17820">
    <property type="entry name" value="PDZ_6"/>
    <property type="match status" value="1"/>
</dbReference>
<feature type="compositionally biased region" description="Low complexity" evidence="7">
    <location>
        <begin position="387"/>
        <end position="397"/>
    </location>
</feature>
<dbReference type="SMART" id="SM00245">
    <property type="entry name" value="TSPc"/>
    <property type="match status" value="1"/>
</dbReference>
<feature type="compositionally biased region" description="Acidic residues" evidence="7">
    <location>
        <begin position="260"/>
        <end position="271"/>
    </location>
</feature>
<keyword evidence="5" id="KW-0378">Hydrolase</keyword>
<feature type="compositionally biased region" description="Low complexity" evidence="7">
    <location>
        <begin position="325"/>
        <end position="336"/>
    </location>
</feature>
<feature type="compositionally biased region" description="Low complexity" evidence="7">
    <location>
        <begin position="292"/>
        <end position="301"/>
    </location>
</feature>
<accession>A0A7S1Y7S6</accession>
<organism evidence="9">
    <name type="scientific">Grammatophora oceanica</name>
    <dbReference type="NCBI Taxonomy" id="210454"/>
    <lineage>
        <taxon>Eukaryota</taxon>
        <taxon>Sar</taxon>
        <taxon>Stramenopiles</taxon>
        <taxon>Ochrophyta</taxon>
        <taxon>Bacillariophyta</taxon>
        <taxon>Fragilariophyceae</taxon>
        <taxon>Fragilariophycidae</taxon>
        <taxon>Rhabdonematales</taxon>
        <taxon>Grammatophoraceae</taxon>
        <taxon>Grammatophora</taxon>
    </lineage>
</organism>
<protein>
    <recommendedName>
        <fullName evidence="8">Tail specific protease domain-containing protein</fullName>
    </recommendedName>
</protein>
<feature type="domain" description="Tail specific protease" evidence="8">
    <location>
        <begin position="803"/>
        <end position="1004"/>
    </location>
</feature>
<sequence length="1059" mass="114122">MMGGSEVELSWSPGGRYLAITHAAKNQFSIISIADCGPFLDDDDDEEAEADADATSNTTITVFNDIRVGRIVQATSARFNSFDPVWGTTTLDITLKTVIPTLGSMLGDPNATAPKGATTLYYLSDRDIQSDVNSPWGTRAPAPHFPAHRSVYALPLINRTATDVDDTVTKVGHGAVYGGGGAAELWVADMLELEEVLEFLLDTSSDGGFGGGDMAEGSSSTRKRRQRRSLLTAAASAVHTQRQGRQGRRRLFDVPPSELPGDDPDAEEEEGGSFFDEIKQDLEEEELEDGDTATPTTAPTTYANEYGTLPPTTAEGEIIGSNEPSSAGSSDEQSGSMVPTAFGDTGQPSTVDGLNGSNQPSSLSSSLDDLVGSGQPSFADGLGGSLSGQPSSLTSGEASEEEGSPTPSAASSSAATTSMPSSSPTAAPTSAATQTVDTKSASTATATAKVSIFPEDTKIAFGEKDLMVHSYRVAGIPADSYTGLVTQTMDDSTFLLIKRKDDGTYRPVLVAAEPPPSDAMDVATVDDNELVSYEVSTTGEYIVLIFKPGYIKVVPNTGTGLMGIATDKKLTKSLADANDIALSIYPSLEYEQMFHDAWRMLRDYFYDTNMNGIDWKAMHERYKGLVKRCAKREELDDILAQMASELSALHVFVYGGEYPEALHKDKTLESMYQMAGLGATLDRSPEWKGYVVTAIAETDPDFTVVGGTAVYSPLSDSLLRLSGQKGLEVGDVIVGVNGESVMRVPDIHLLLRGLAGQSVRLDVIRLASSPKEENTGTDPDQRRRRTIDDGEEADAESVSMRTEPIITVPLSPLESSSLQYKSWEYRCKQIADSLAAQKGFSVGYLHLSSMSKKDVNAFVKGFYPNYNKEALIVDVRHNRGGNIDSWLLDILQRRAWMYWQGRVTNTENGGLGWDEQFAFRGHLVVLIDEKTSSDGEGFSRGVSELGLGKLIGTRTWGGGIWLSSDNTLVDGGIATAPEIGTYNDEYGWGLGIEQMGVEPDIVVDNDPRETFEGRDEQLERAIEYLADWLEQEPIVIPTPPIAKKKDMSMPRVVSSQCKA</sequence>
<dbReference type="Pfam" id="PF14684">
    <property type="entry name" value="Tricorn_C1"/>
    <property type="match status" value="1"/>
</dbReference>
<feature type="region of interest" description="Disordered" evidence="7">
    <location>
        <begin position="285"/>
        <end position="445"/>
    </location>
</feature>
<dbReference type="Gene3D" id="3.30.750.44">
    <property type="match status" value="1"/>
</dbReference>
<dbReference type="InterPro" id="IPR029045">
    <property type="entry name" value="ClpP/crotonase-like_dom_sf"/>
</dbReference>
<dbReference type="SUPFAM" id="SSF52096">
    <property type="entry name" value="ClpP/crotonase"/>
    <property type="match status" value="1"/>
</dbReference>
<dbReference type="PANTHER" id="PTHR43253">
    <property type="entry name" value="TRICORN PROTEASE HOMOLOG 2-RELATED"/>
    <property type="match status" value="1"/>
</dbReference>
<proteinExistence type="inferred from homology"/>
<comment type="similarity">
    <text evidence="2">Belongs to the peptidase S41B family.</text>
</comment>
<dbReference type="GO" id="GO:0008236">
    <property type="term" value="F:serine-type peptidase activity"/>
    <property type="evidence" value="ECO:0007669"/>
    <property type="project" value="UniProtKB-KW"/>
</dbReference>